<protein>
    <recommendedName>
        <fullName evidence="3">Secreted protein</fullName>
    </recommendedName>
</protein>
<comment type="caution">
    <text evidence="1">The sequence shown here is derived from an EMBL/GenBank/DDBJ whole genome shotgun (WGS) entry which is preliminary data.</text>
</comment>
<sequence>MITAARCAAWASPIADNTASVGTATAAESAKTATGTYHPSLCPLREVVRCGARGTARPDTALVNCRMVLPVAPAPDNNVGAAASERWEQLTRHR</sequence>
<dbReference type="Proteomes" id="UP001499984">
    <property type="component" value="Unassembled WGS sequence"/>
</dbReference>
<accession>A0ABP7VJQ8</accession>
<evidence type="ECO:0008006" key="3">
    <source>
        <dbReference type="Google" id="ProtNLM"/>
    </source>
</evidence>
<proteinExistence type="predicted"/>
<evidence type="ECO:0000313" key="1">
    <source>
        <dbReference type="EMBL" id="GAA4067312.1"/>
    </source>
</evidence>
<name>A0ABP7VJQ8_9ACTN</name>
<evidence type="ECO:0000313" key="2">
    <source>
        <dbReference type="Proteomes" id="UP001499984"/>
    </source>
</evidence>
<gene>
    <name evidence="1" type="ORF">GCM10022233_48280</name>
</gene>
<organism evidence="1 2">
    <name type="scientific">Streptomyces shaanxiensis</name>
    <dbReference type="NCBI Taxonomy" id="653357"/>
    <lineage>
        <taxon>Bacteria</taxon>
        <taxon>Bacillati</taxon>
        <taxon>Actinomycetota</taxon>
        <taxon>Actinomycetes</taxon>
        <taxon>Kitasatosporales</taxon>
        <taxon>Streptomycetaceae</taxon>
        <taxon>Streptomyces</taxon>
    </lineage>
</organism>
<dbReference type="EMBL" id="BAAAZY010000012">
    <property type="protein sequence ID" value="GAA4067312.1"/>
    <property type="molecule type" value="Genomic_DNA"/>
</dbReference>
<reference evidence="2" key="1">
    <citation type="journal article" date="2019" name="Int. J. Syst. Evol. Microbiol.">
        <title>The Global Catalogue of Microorganisms (GCM) 10K type strain sequencing project: providing services to taxonomists for standard genome sequencing and annotation.</title>
        <authorList>
            <consortium name="The Broad Institute Genomics Platform"/>
            <consortium name="The Broad Institute Genome Sequencing Center for Infectious Disease"/>
            <person name="Wu L."/>
            <person name="Ma J."/>
        </authorList>
    </citation>
    <scope>NUCLEOTIDE SEQUENCE [LARGE SCALE GENOMIC DNA]</scope>
    <source>
        <strain evidence="2">JCM 16925</strain>
    </source>
</reference>
<keyword evidence="2" id="KW-1185">Reference proteome</keyword>